<keyword evidence="2" id="KW-1185">Reference proteome</keyword>
<sequence>MDLAVIHVLSMVTVVKNNQKIGDLITLTSEICVSTFLPGINISTYTTRLLITMIEMNAFLRHLYLSVMAPTTGLISKAGSGSND</sequence>
<reference evidence="1 2" key="1">
    <citation type="submission" date="2023-01" db="EMBL/GenBank/DDBJ databases">
        <authorList>
            <person name="Whitehead M."/>
        </authorList>
    </citation>
    <scope>NUCLEOTIDE SEQUENCE [LARGE SCALE GENOMIC DNA]</scope>
</reference>
<accession>A0AAV0WY60</accession>
<comment type="caution">
    <text evidence="1">The sequence shown here is derived from an EMBL/GenBank/DDBJ whole genome shotgun (WGS) entry which is preliminary data.</text>
</comment>
<organism evidence="1 2">
    <name type="scientific">Macrosiphum euphorbiae</name>
    <name type="common">potato aphid</name>
    <dbReference type="NCBI Taxonomy" id="13131"/>
    <lineage>
        <taxon>Eukaryota</taxon>
        <taxon>Metazoa</taxon>
        <taxon>Ecdysozoa</taxon>
        <taxon>Arthropoda</taxon>
        <taxon>Hexapoda</taxon>
        <taxon>Insecta</taxon>
        <taxon>Pterygota</taxon>
        <taxon>Neoptera</taxon>
        <taxon>Paraneoptera</taxon>
        <taxon>Hemiptera</taxon>
        <taxon>Sternorrhyncha</taxon>
        <taxon>Aphidomorpha</taxon>
        <taxon>Aphidoidea</taxon>
        <taxon>Aphididae</taxon>
        <taxon>Macrosiphini</taxon>
        <taxon>Macrosiphum</taxon>
    </lineage>
</organism>
<gene>
    <name evidence="1" type="ORF">MEUPH1_LOCUS16200</name>
</gene>
<name>A0AAV0WY60_9HEMI</name>
<dbReference type="EMBL" id="CARXXK010000003">
    <property type="protein sequence ID" value="CAI6360965.1"/>
    <property type="molecule type" value="Genomic_DNA"/>
</dbReference>
<proteinExistence type="predicted"/>
<dbReference type="Proteomes" id="UP001160148">
    <property type="component" value="Unassembled WGS sequence"/>
</dbReference>
<evidence type="ECO:0000313" key="1">
    <source>
        <dbReference type="EMBL" id="CAI6360965.1"/>
    </source>
</evidence>
<protein>
    <submittedName>
        <fullName evidence="1">Uncharacterized protein</fullName>
    </submittedName>
</protein>
<dbReference type="AlphaFoldDB" id="A0AAV0WY60"/>
<evidence type="ECO:0000313" key="2">
    <source>
        <dbReference type="Proteomes" id="UP001160148"/>
    </source>
</evidence>